<dbReference type="InterPro" id="IPR012675">
    <property type="entry name" value="Beta-grasp_dom_sf"/>
</dbReference>
<dbReference type="OrthoDB" id="1525151at2"/>
<reference evidence="1 2" key="1">
    <citation type="submission" date="2019-03" db="EMBL/GenBank/DDBJ databases">
        <title>Genomic Encyclopedia of Type Strains, Phase IV (KMG-IV): sequencing the most valuable type-strain genomes for metagenomic binning, comparative biology and taxonomic classification.</title>
        <authorList>
            <person name="Goeker M."/>
        </authorList>
    </citation>
    <scope>NUCLEOTIDE SEQUENCE [LARGE SCALE GENOMIC DNA]</scope>
    <source>
        <strain evidence="1 2">DSM 24179</strain>
    </source>
</reference>
<dbReference type="NCBIfam" id="TIGR01683">
    <property type="entry name" value="thiS"/>
    <property type="match status" value="1"/>
</dbReference>
<proteinExistence type="predicted"/>
<dbReference type="Proteomes" id="UP000295221">
    <property type="component" value="Unassembled WGS sequence"/>
</dbReference>
<keyword evidence="2" id="KW-1185">Reference proteome</keyword>
<dbReference type="InterPro" id="IPR016155">
    <property type="entry name" value="Mopterin_synth/thiamin_S_b"/>
</dbReference>
<dbReference type="RefSeq" id="WP_132434171.1">
    <property type="nucleotide sequence ID" value="NZ_SLWK01000008.1"/>
</dbReference>
<dbReference type="PANTHER" id="PTHR34472:SF1">
    <property type="entry name" value="SULFUR CARRIER PROTEIN THIS"/>
    <property type="match status" value="1"/>
</dbReference>
<comment type="caution">
    <text evidence="1">The sequence shown here is derived from an EMBL/GenBank/DDBJ whole genome shotgun (WGS) entry which is preliminary data.</text>
</comment>
<dbReference type="AlphaFoldDB" id="A0A4R2GI05"/>
<evidence type="ECO:0000313" key="2">
    <source>
        <dbReference type="Proteomes" id="UP000295221"/>
    </source>
</evidence>
<dbReference type="CDD" id="cd00565">
    <property type="entry name" value="Ubl_ThiS"/>
    <property type="match status" value="1"/>
</dbReference>
<organism evidence="1 2">
    <name type="scientific">Natronoflexus pectinivorans</name>
    <dbReference type="NCBI Taxonomy" id="682526"/>
    <lineage>
        <taxon>Bacteria</taxon>
        <taxon>Pseudomonadati</taxon>
        <taxon>Bacteroidota</taxon>
        <taxon>Bacteroidia</taxon>
        <taxon>Marinilabiliales</taxon>
        <taxon>Marinilabiliaceae</taxon>
        <taxon>Natronoflexus</taxon>
    </lineage>
</organism>
<dbReference type="Pfam" id="PF02597">
    <property type="entry name" value="ThiS"/>
    <property type="match status" value="1"/>
</dbReference>
<dbReference type="Gene3D" id="3.10.20.30">
    <property type="match status" value="1"/>
</dbReference>
<accession>A0A4R2GI05</accession>
<dbReference type="PANTHER" id="PTHR34472">
    <property type="entry name" value="SULFUR CARRIER PROTEIN THIS"/>
    <property type="match status" value="1"/>
</dbReference>
<protein>
    <submittedName>
        <fullName evidence="1">Sulfur carrier protein</fullName>
    </submittedName>
</protein>
<dbReference type="InterPro" id="IPR003749">
    <property type="entry name" value="ThiS/MoaD-like"/>
</dbReference>
<dbReference type="EMBL" id="SLWK01000008">
    <property type="protein sequence ID" value="TCO07473.1"/>
    <property type="molecule type" value="Genomic_DNA"/>
</dbReference>
<dbReference type="SUPFAM" id="SSF54285">
    <property type="entry name" value="MoaD/ThiS"/>
    <property type="match status" value="1"/>
</dbReference>
<gene>
    <name evidence="1" type="ORF">EV194_10881</name>
</gene>
<sequence length="65" mass="7113">MRITVNGKETEFSKTYLLDLLSDMGVPLNGLAVAVGSKIIPRDQWEAHLLKENDEVMLIGATRGG</sequence>
<name>A0A4R2GI05_9BACT</name>
<evidence type="ECO:0000313" key="1">
    <source>
        <dbReference type="EMBL" id="TCO07473.1"/>
    </source>
</evidence>
<dbReference type="InterPro" id="IPR010035">
    <property type="entry name" value="Thi_S"/>
</dbReference>